<dbReference type="Proteomes" id="UP001163324">
    <property type="component" value="Chromosome 4"/>
</dbReference>
<evidence type="ECO:0000313" key="1">
    <source>
        <dbReference type="EMBL" id="KAI9900367.1"/>
    </source>
</evidence>
<sequence>MKYGEQLEESVPQWSLHNLDYNSLKHEIKAHTTRDQATAIAIPGHQDKSLRKFEDGLYLELCRQHDRVGLFCLSKADEISRRLDHLSSSIEKWIVKCPQDPSTGTLLKRQRRFAKYERELFRCGDDIDALNRFADAQIIAFRKIIKKYKKWTASTTLGSRFHQNILSDPKSFTKRDFSYLQTRHGQVFDTLRQAMPLDLGSPSSDDHTSAFDSRPSSSRQGVEQRDFAQARPSPLRTNTQTKYWNEYDDGSEAGGPEDEYAIYIDPDDETIFPGLGYIQAILSLPLEKAKQWFRLGGHDAERDPLIPDGRSRRGGYASTTVNSDSEEEGYASSADLPARGFAAHYAFPSIGDQKMLQYREHVLFWATLGTFLVSFLILAISGVLIITGRHKLRVEVDAAVTVGVLMSLLCSCMGLALTMYRRAPLSLLYRLVVWATFVASCMLNGMLLVLVVGNAP</sequence>
<name>A0ACC0V1W9_9HYPO</name>
<keyword evidence="2" id="KW-1185">Reference proteome</keyword>
<evidence type="ECO:0000313" key="2">
    <source>
        <dbReference type="Proteomes" id="UP001163324"/>
    </source>
</evidence>
<accession>A0ACC0V1W9</accession>
<dbReference type="EMBL" id="CM047943">
    <property type="protein sequence ID" value="KAI9900367.1"/>
    <property type="molecule type" value="Genomic_DNA"/>
</dbReference>
<comment type="caution">
    <text evidence="1">The sequence shown here is derived from an EMBL/GenBank/DDBJ whole genome shotgun (WGS) entry which is preliminary data.</text>
</comment>
<gene>
    <name evidence="1" type="ORF">N3K66_004629</name>
</gene>
<protein>
    <submittedName>
        <fullName evidence="1">Uncharacterized protein</fullName>
    </submittedName>
</protein>
<proteinExistence type="predicted"/>
<organism evidence="1 2">
    <name type="scientific">Trichothecium roseum</name>
    <dbReference type="NCBI Taxonomy" id="47278"/>
    <lineage>
        <taxon>Eukaryota</taxon>
        <taxon>Fungi</taxon>
        <taxon>Dikarya</taxon>
        <taxon>Ascomycota</taxon>
        <taxon>Pezizomycotina</taxon>
        <taxon>Sordariomycetes</taxon>
        <taxon>Hypocreomycetidae</taxon>
        <taxon>Hypocreales</taxon>
        <taxon>Hypocreales incertae sedis</taxon>
        <taxon>Trichothecium</taxon>
    </lineage>
</organism>
<reference evidence="1" key="1">
    <citation type="submission" date="2022-10" db="EMBL/GenBank/DDBJ databases">
        <title>Complete Genome of Trichothecium roseum strain YXFP-22015, a Plant Pathogen Isolated from Citrus.</title>
        <authorList>
            <person name="Wang Y."/>
            <person name="Zhu L."/>
        </authorList>
    </citation>
    <scope>NUCLEOTIDE SEQUENCE</scope>
    <source>
        <strain evidence="1">YXFP-22015</strain>
    </source>
</reference>